<dbReference type="Pfam" id="PF25547">
    <property type="entry name" value="WXG100_2"/>
    <property type="match status" value="1"/>
</dbReference>
<feature type="compositionally biased region" description="Gly residues" evidence="1">
    <location>
        <begin position="329"/>
        <end position="356"/>
    </location>
</feature>
<accession>A0A1D8G547</accession>
<protein>
    <recommendedName>
        <fullName evidence="2">Outer membrane channel protein CpnT-like N-terminal domain-containing protein</fullName>
    </recommendedName>
</protein>
<evidence type="ECO:0000256" key="1">
    <source>
        <dbReference type="SAM" id="MobiDB-lite"/>
    </source>
</evidence>
<dbReference type="InterPro" id="IPR057746">
    <property type="entry name" value="CpnT-like_N"/>
</dbReference>
<evidence type="ECO:0000313" key="4">
    <source>
        <dbReference type="Proteomes" id="UP000095349"/>
    </source>
</evidence>
<sequence length="562" mass="58033">MGYTVPEGVDTMLDVVGVGWPNVDEDAYRDMAQALREFADDADDDAGVAYGHIQTLLSSGQAESLAALDNHWSKVQGKHKDLAKAARLVADALDRVADIIVARKIAAVGELADLCATVGITLALAPITAGLSTLLAGAKIAATRVAFKRILKEMVEAAVAEIVALLTEPAVVAIENVVADLAIQAALTATGAQDGYDVGRTRQAAEGGLHLNSAGVPAGPPLGTGPKIDHDAHGKAGMHLAAVQVTMRSRAGSKLGKAKGHHGRAKGRDPLTAVLDTAVEGVTEKLAKALDDLGDHVGKKVPAAIAESSRTHRGTDGDVRDRIKAISAQGGGGNGGSGSGGGGGGGGGGNGGGGEFDGPNGREISPQPGWHGKSAGKMKHHRRDALDVNHLSEEQQRAALLRETRALADDAQQQEAGHNPPGKDRLVKACAGGLLHDGVLTTHSSSTKRHGQTQLDIHPALKSVLDHVEEQIRADGENPGAGHGKCAEIALVSDRLRGLESRDGRVIGNQEDIRSAMSGALVYSLQIGEQDSPTGLKGHGDYKEPCRSCSRILPLIGVTAHR</sequence>
<proteinExistence type="predicted"/>
<dbReference type="AlphaFoldDB" id="A0A1D8G547"/>
<keyword evidence="4" id="KW-1185">Reference proteome</keyword>
<dbReference type="PATRIC" id="fig|285473.5.peg.3613"/>
<evidence type="ECO:0000313" key="3">
    <source>
        <dbReference type="EMBL" id="AOT60582.1"/>
    </source>
</evidence>
<dbReference type="Pfam" id="PF14431">
    <property type="entry name" value="YwqJ-deaminase"/>
    <property type="match status" value="1"/>
</dbReference>
<gene>
    <name evidence="3" type="ORF">A4G23_03457</name>
</gene>
<dbReference type="STRING" id="285473.A4G23_03457"/>
<dbReference type="EMBL" id="CP017316">
    <property type="protein sequence ID" value="AOT60582.1"/>
    <property type="molecule type" value="Genomic_DNA"/>
</dbReference>
<dbReference type="KEGG" id="srn:A4G23_03457"/>
<feature type="region of interest" description="Disordered" evidence="1">
    <location>
        <begin position="326"/>
        <end position="381"/>
    </location>
</feature>
<dbReference type="RefSeq" id="WP_069977686.1">
    <property type="nucleotide sequence ID" value="NZ_CP017316.1"/>
</dbReference>
<evidence type="ECO:0000259" key="2">
    <source>
        <dbReference type="Pfam" id="PF25547"/>
    </source>
</evidence>
<name>A0A1D8G547_9ACTN</name>
<dbReference type="InterPro" id="IPR025968">
    <property type="entry name" value="YwqJ_deaminase"/>
</dbReference>
<dbReference type="Proteomes" id="UP000095349">
    <property type="component" value="Chromosome"/>
</dbReference>
<reference evidence="3 4" key="1">
    <citation type="submission" date="2016-09" db="EMBL/GenBank/DDBJ databases">
        <title>Streptomyces rubrolavendulae MJM4426 Genome sequencing and assembly.</title>
        <authorList>
            <person name="Kim J.-G."/>
        </authorList>
    </citation>
    <scope>NUCLEOTIDE SEQUENCE [LARGE SCALE GENOMIC DNA]</scope>
    <source>
        <strain evidence="3 4">MJM4426</strain>
    </source>
</reference>
<feature type="domain" description="Outer membrane channel protein CpnT-like N-terminal" evidence="2">
    <location>
        <begin position="18"/>
        <end position="144"/>
    </location>
</feature>
<organism evidence="3 4">
    <name type="scientific">Streptomyces rubrolavendulae</name>
    <dbReference type="NCBI Taxonomy" id="285473"/>
    <lineage>
        <taxon>Bacteria</taxon>
        <taxon>Bacillati</taxon>
        <taxon>Actinomycetota</taxon>
        <taxon>Actinomycetes</taxon>
        <taxon>Kitasatosporales</taxon>
        <taxon>Streptomycetaceae</taxon>
        <taxon>Streptomyces</taxon>
    </lineage>
</organism>